<feature type="transmembrane region" description="Helical" evidence="17">
    <location>
        <begin position="141"/>
        <end position="161"/>
    </location>
</feature>
<evidence type="ECO:0000256" key="5">
    <source>
        <dbReference type="ARBA" id="ARBA00022617"/>
    </source>
</evidence>
<evidence type="ECO:0000256" key="9">
    <source>
        <dbReference type="ARBA" id="ARBA00022989"/>
    </source>
</evidence>
<feature type="binding site" description="axial binding residue" evidence="16">
    <location>
        <position position="69"/>
    </location>
    <ligand>
        <name>heme b</name>
        <dbReference type="ChEBI" id="CHEBI:60344"/>
        <label>1</label>
    </ligand>
    <ligandPart>
        <name>Fe</name>
        <dbReference type="ChEBI" id="CHEBI:18248"/>
    </ligandPart>
</feature>
<evidence type="ECO:0000256" key="14">
    <source>
        <dbReference type="ARBA" id="ARBA00048294"/>
    </source>
</evidence>
<gene>
    <name evidence="19" type="primary">narI</name>
    <name evidence="19" type="ORF">A1019T_00357</name>
</gene>
<feature type="domain" description="NarG-like" evidence="18">
    <location>
        <begin position="19"/>
        <end position="238"/>
    </location>
</feature>
<dbReference type="GO" id="GO:0005886">
    <property type="term" value="C:plasma membrane"/>
    <property type="evidence" value="ECO:0007669"/>
    <property type="project" value="UniProtKB-SubCell"/>
</dbReference>
<feature type="transmembrane region" description="Helical" evidence="17">
    <location>
        <begin position="202"/>
        <end position="228"/>
    </location>
</feature>
<dbReference type="InterPro" id="IPR051936">
    <property type="entry name" value="Heme-iron_electron_transfer"/>
</dbReference>
<feature type="binding site" description="axial binding residue" evidence="16">
    <location>
        <position position="219"/>
    </location>
    <ligand>
        <name>heme b</name>
        <dbReference type="ChEBI" id="CHEBI:60344"/>
        <label>1</label>
    </ligand>
    <ligandPart>
        <name>Fe</name>
        <dbReference type="ChEBI" id="CHEBI:18248"/>
    </ligandPart>
</feature>
<evidence type="ECO:0000256" key="15">
    <source>
        <dbReference type="ARBA" id="ARBA00063882"/>
    </source>
</evidence>
<dbReference type="GO" id="GO:0020037">
    <property type="term" value="F:heme binding"/>
    <property type="evidence" value="ECO:0007669"/>
    <property type="project" value="TreeGrafter"/>
</dbReference>
<dbReference type="NCBIfam" id="TIGR00351">
    <property type="entry name" value="narI"/>
    <property type="match status" value="1"/>
</dbReference>
<dbReference type="Pfam" id="PF02665">
    <property type="entry name" value="Nitrate_red_gam"/>
    <property type="match status" value="1"/>
</dbReference>
<keyword evidence="20" id="KW-1185">Reference proteome</keyword>
<evidence type="ECO:0000259" key="18">
    <source>
        <dbReference type="Pfam" id="PF02665"/>
    </source>
</evidence>
<dbReference type="GO" id="GO:0009325">
    <property type="term" value="C:nitrate reductase complex"/>
    <property type="evidence" value="ECO:0007669"/>
    <property type="project" value="InterPro"/>
</dbReference>
<feature type="binding site" description="axial binding residue" evidence="16">
    <location>
        <position position="79"/>
    </location>
    <ligand>
        <name>heme b</name>
        <dbReference type="ChEBI" id="CHEBI:60344"/>
        <label>1</label>
    </ligand>
    <ligandPart>
        <name>Fe</name>
        <dbReference type="ChEBI" id="CHEBI:18248"/>
    </ligandPart>
</feature>
<organism evidence="19 20">
    <name type="scientific">Psychrobacter pasteurii</name>
    <dbReference type="NCBI Taxonomy" id="1945520"/>
    <lineage>
        <taxon>Bacteria</taxon>
        <taxon>Pseudomonadati</taxon>
        <taxon>Pseudomonadota</taxon>
        <taxon>Gammaproteobacteria</taxon>
        <taxon>Moraxellales</taxon>
        <taxon>Moraxellaceae</taxon>
        <taxon>Psychrobacter</taxon>
    </lineage>
</organism>
<dbReference type="InterPro" id="IPR036197">
    <property type="entry name" value="NarG-like_sf"/>
</dbReference>
<dbReference type="EC" id="1.7.5.1" evidence="2"/>
<keyword evidence="10 19" id="KW-0560">Oxidoreductase</keyword>
<dbReference type="InterPro" id="IPR023234">
    <property type="entry name" value="NarG-like_domain"/>
</dbReference>
<keyword evidence="13 17" id="KW-0472">Membrane</keyword>
<dbReference type="GO" id="GO:0009055">
    <property type="term" value="F:electron transfer activity"/>
    <property type="evidence" value="ECO:0007669"/>
    <property type="project" value="TreeGrafter"/>
</dbReference>
<feature type="binding site" description="axial binding residue" evidence="16">
    <location>
        <position position="201"/>
    </location>
    <ligand>
        <name>heme b</name>
        <dbReference type="ChEBI" id="CHEBI:60344"/>
        <label>1</label>
    </ligand>
    <ligandPart>
        <name>Fe</name>
        <dbReference type="ChEBI" id="CHEBI:18248"/>
    </ligandPart>
</feature>
<evidence type="ECO:0000256" key="3">
    <source>
        <dbReference type="ARBA" id="ARBA00022448"/>
    </source>
</evidence>
<keyword evidence="4" id="KW-1003">Cell membrane</keyword>
<evidence type="ECO:0000256" key="4">
    <source>
        <dbReference type="ARBA" id="ARBA00022475"/>
    </source>
</evidence>
<dbReference type="OrthoDB" id="9788113at2"/>
<evidence type="ECO:0000256" key="1">
    <source>
        <dbReference type="ARBA" id="ARBA00004651"/>
    </source>
</evidence>
<keyword evidence="3" id="KW-0813">Transport</keyword>
<dbReference type="RefSeq" id="WP_077447804.1">
    <property type="nucleotide sequence ID" value="NZ_FUGD01000045.1"/>
</dbReference>
<evidence type="ECO:0000256" key="10">
    <source>
        <dbReference type="ARBA" id="ARBA00023002"/>
    </source>
</evidence>
<evidence type="ECO:0000256" key="13">
    <source>
        <dbReference type="ARBA" id="ARBA00023136"/>
    </source>
</evidence>
<protein>
    <recommendedName>
        <fullName evidence="2">nitrate reductase (quinone)</fullName>
        <ecNumber evidence="2">1.7.5.1</ecNumber>
    </recommendedName>
</protein>
<accession>A0A1R4ED26</accession>
<feature type="transmembrane region" description="Helical" evidence="17">
    <location>
        <begin position="60"/>
        <end position="81"/>
    </location>
</feature>
<comment type="subcellular location">
    <subcellularLocation>
        <location evidence="1">Cell membrane</location>
        <topology evidence="1">Multi-pass membrane protein</topology>
    </subcellularLocation>
</comment>
<evidence type="ECO:0000256" key="11">
    <source>
        <dbReference type="ARBA" id="ARBA00023004"/>
    </source>
</evidence>
<dbReference type="GO" id="GO:0019645">
    <property type="term" value="P:anaerobic electron transport chain"/>
    <property type="evidence" value="ECO:0007669"/>
    <property type="project" value="UniProtKB-ARBA"/>
</dbReference>
<dbReference type="PANTHER" id="PTHR30598">
    <property type="entry name" value="NITRATE REDUCTASE PRIVATE CHAPERONE, REDOX ENZYME MATURATION PROTEIN REMP FAMILY"/>
    <property type="match status" value="1"/>
</dbReference>
<dbReference type="GO" id="GO:0160182">
    <property type="term" value="F:nitrate reductase (quinone) activity"/>
    <property type="evidence" value="ECO:0007669"/>
    <property type="project" value="UniProtKB-EC"/>
</dbReference>
<evidence type="ECO:0000256" key="17">
    <source>
        <dbReference type="SAM" id="Phobius"/>
    </source>
</evidence>
<dbReference type="GO" id="GO:0042128">
    <property type="term" value="P:nitrate assimilation"/>
    <property type="evidence" value="ECO:0007669"/>
    <property type="project" value="UniProtKB-KW"/>
</dbReference>
<dbReference type="FunFam" id="1.20.950.20:FF:000001">
    <property type="entry name" value="Respiratory nitrate reductase subunit gamma"/>
    <property type="match status" value="1"/>
</dbReference>
<keyword evidence="9 17" id="KW-1133">Transmembrane helix</keyword>
<dbReference type="STRING" id="1945520.A1019T_00357"/>
<evidence type="ECO:0000256" key="2">
    <source>
        <dbReference type="ARBA" id="ARBA00012500"/>
    </source>
</evidence>
<comment type="subunit">
    <text evidence="15">Dimer of heterotrimers each composed of an alpha, a beta and a gamma chain. Alpha and beta are catalytic chains; gamma chains are involved in binding the enzyme complex to the cytoplasmic membrane.</text>
</comment>
<evidence type="ECO:0000313" key="20">
    <source>
        <dbReference type="Proteomes" id="UP000188169"/>
    </source>
</evidence>
<dbReference type="Proteomes" id="UP000188169">
    <property type="component" value="Unassembled WGS sequence"/>
</dbReference>
<keyword evidence="12" id="KW-0534">Nitrate assimilation</keyword>
<sequence>MNIADPSVQSLANLSWLQIFLFGIYPYIALVVAIVGTWARFDLSQYSWKTGSSQMLRNKNMRLASNLFHVGIIVVLLGHFFGMLTPHFIYEPFISAGHKQILAVVVGGIAGAVCWVGMVMLMWRRFTDDRISNTSSFSDKLVLILLFIQLNLGLISIFTSMQHLDGLTMMNLAGWAQDITILRPWHAAARIEQADLIYQLHMALGITLIMIFPFTRLIHIISAPVWYLGRRYQIVRQKQSQ</sequence>
<keyword evidence="6 17" id="KW-0812">Transmembrane</keyword>
<dbReference type="Gene3D" id="1.20.950.20">
    <property type="entry name" value="Transmembrane di-heme cytochromes, Chain C"/>
    <property type="match status" value="1"/>
</dbReference>
<dbReference type="GO" id="GO:0046872">
    <property type="term" value="F:metal ion binding"/>
    <property type="evidence" value="ECO:0007669"/>
    <property type="project" value="UniProtKB-KW"/>
</dbReference>
<feature type="transmembrane region" description="Helical" evidence="17">
    <location>
        <begin position="101"/>
        <end position="121"/>
    </location>
</feature>
<name>A0A1R4ED26_9GAMM</name>
<keyword evidence="11 16" id="KW-0408">Iron</keyword>
<evidence type="ECO:0000256" key="6">
    <source>
        <dbReference type="ARBA" id="ARBA00022692"/>
    </source>
</evidence>
<evidence type="ECO:0000256" key="8">
    <source>
        <dbReference type="ARBA" id="ARBA00022982"/>
    </source>
</evidence>
<keyword evidence="8" id="KW-0249">Electron transport</keyword>
<dbReference type="EMBL" id="FUGD01000045">
    <property type="protein sequence ID" value="SJM36396.1"/>
    <property type="molecule type" value="Genomic_DNA"/>
</dbReference>
<dbReference type="AlphaFoldDB" id="A0A1R4ED26"/>
<evidence type="ECO:0000256" key="7">
    <source>
        <dbReference type="ARBA" id="ARBA00022723"/>
    </source>
</evidence>
<keyword evidence="5 16" id="KW-0349">Heme</keyword>
<dbReference type="InterPro" id="IPR003816">
    <property type="entry name" value="Nitrate_red_gam"/>
</dbReference>
<proteinExistence type="predicted"/>
<evidence type="ECO:0000256" key="16">
    <source>
        <dbReference type="PIRSR" id="PIRSR603816-1"/>
    </source>
</evidence>
<dbReference type="SUPFAM" id="SSF103501">
    <property type="entry name" value="Respiratory nitrate reductase 1 gamma chain"/>
    <property type="match status" value="1"/>
</dbReference>
<evidence type="ECO:0000256" key="12">
    <source>
        <dbReference type="ARBA" id="ARBA00023063"/>
    </source>
</evidence>
<comment type="catalytic activity">
    <reaction evidence="14">
        <text>nitrate + a quinol = a quinone + nitrite + H2O</text>
        <dbReference type="Rhea" id="RHEA:56144"/>
        <dbReference type="ChEBI" id="CHEBI:15377"/>
        <dbReference type="ChEBI" id="CHEBI:16301"/>
        <dbReference type="ChEBI" id="CHEBI:17632"/>
        <dbReference type="ChEBI" id="CHEBI:24646"/>
        <dbReference type="ChEBI" id="CHEBI:132124"/>
        <dbReference type="EC" id="1.7.5.1"/>
    </reaction>
</comment>
<dbReference type="PANTHER" id="PTHR30598:SF3">
    <property type="entry name" value="RESPIRATORY NITRATE REDUCTASE 1 GAMMA CHAIN"/>
    <property type="match status" value="1"/>
</dbReference>
<reference evidence="20" key="1">
    <citation type="submission" date="2017-02" db="EMBL/GenBank/DDBJ databases">
        <authorList>
            <person name="Mornico D."/>
        </authorList>
    </citation>
    <scope>NUCLEOTIDE SEQUENCE [LARGE SCALE GENOMIC DNA]</scope>
</reference>
<keyword evidence="7" id="KW-0479">Metal-binding</keyword>
<feature type="transmembrane region" description="Helical" evidence="17">
    <location>
        <begin position="16"/>
        <end position="39"/>
    </location>
</feature>
<evidence type="ECO:0000313" key="19">
    <source>
        <dbReference type="EMBL" id="SJM36396.1"/>
    </source>
</evidence>